<dbReference type="PANTHER" id="PTHR30069:SF46">
    <property type="entry name" value="OAR PROTEIN"/>
    <property type="match status" value="1"/>
</dbReference>
<name>A0A7W5B9Z0_9BURK</name>
<keyword evidence="6" id="KW-0998">Cell outer membrane</keyword>
<dbReference type="Proteomes" id="UP000541535">
    <property type="component" value="Unassembled WGS sequence"/>
</dbReference>
<feature type="signal peptide" evidence="7">
    <location>
        <begin position="1"/>
        <end position="27"/>
    </location>
</feature>
<dbReference type="GO" id="GO:0030246">
    <property type="term" value="F:carbohydrate binding"/>
    <property type="evidence" value="ECO:0007669"/>
    <property type="project" value="InterPro"/>
</dbReference>
<dbReference type="SUPFAM" id="SSF56935">
    <property type="entry name" value="Porins"/>
    <property type="match status" value="1"/>
</dbReference>
<evidence type="ECO:0000259" key="8">
    <source>
        <dbReference type="Pfam" id="PF25183"/>
    </source>
</evidence>
<accession>A0A7W5B9Z0</accession>
<gene>
    <name evidence="9" type="ORF">FHS03_002345</name>
</gene>
<dbReference type="Pfam" id="PF13620">
    <property type="entry name" value="CarboxypepD_reg"/>
    <property type="match status" value="1"/>
</dbReference>
<keyword evidence="2" id="KW-0813">Transport</keyword>
<dbReference type="InterPro" id="IPR057601">
    <property type="entry name" value="Oar-like_b-barrel"/>
</dbReference>
<evidence type="ECO:0000256" key="4">
    <source>
        <dbReference type="ARBA" id="ARBA00022692"/>
    </source>
</evidence>
<dbReference type="RefSeq" id="WP_183441125.1">
    <property type="nucleotide sequence ID" value="NZ_JACHXD010000005.1"/>
</dbReference>
<keyword evidence="4" id="KW-0812">Transmembrane</keyword>
<keyword evidence="7" id="KW-0732">Signal</keyword>
<dbReference type="SUPFAM" id="SSF49452">
    <property type="entry name" value="Starch-binding domain-like"/>
    <property type="match status" value="1"/>
</dbReference>
<dbReference type="GO" id="GO:0044718">
    <property type="term" value="P:siderophore transmembrane transport"/>
    <property type="evidence" value="ECO:0007669"/>
    <property type="project" value="TreeGrafter"/>
</dbReference>
<feature type="domain" description="TonB-dependent transporter Oar-like beta-barrel" evidence="8">
    <location>
        <begin position="368"/>
        <end position="1081"/>
    </location>
</feature>
<proteinExistence type="predicted"/>
<dbReference type="InterPro" id="IPR013784">
    <property type="entry name" value="Carb-bd-like_fold"/>
</dbReference>
<comment type="caution">
    <text evidence="9">The sequence shown here is derived from an EMBL/GenBank/DDBJ whole genome shotgun (WGS) entry which is preliminary data.</text>
</comment>
<dbReference type="PANTHER" id="PTHR30069">
    <property type="entry name" value="TONB-DEPENDENT OUTER MEMBRANE RECEPTOR"/>
    <property type="match status" value="1"/>
</dbReference>
<evidence type="ECO:0000256" key="7">
    <source>
        <dbReference type="SAM" id="SignalP"/>
    </source>
</evidence>
<reference evidence="9 10" key="1">
    <citation type="submission" date="2020-08" db="EMBL/GenBank/DDBJ databases">
        <title>Genomic Encyclopedia of Type Strains, Phase III (KMG-III): the genomes of soil and plant-associated and newly described type strains.</title>
        <authorList>
            <person name="Whitman W."/>
        </authorList>
    </citation>
    <scope>NUCLEOTIDE SEQUENCE [LARGE SCALE GENOMIC DNA]</scope>
    <source>
        <strain evidence="9 10">CECT 8897</strain>
    </source>
</reference>
<evidence type="ECO:0000313" key="10">
    <source>
        <dbReference type="Proteomes" id="UP000541535"/>
    </source>
</evidence>
<comment type="subcellular location">
    <subcellularLocation>
        <location evidence="1">Cell outer membrane</location>
        <topology evidence="1">Multi-pass membrane protein</topology>
    </subcellularLocation>
</comment>
<dbReference type="GO" id="GO:0009279">
    <property type="term" value="C:cell outer membrane"/>
    <property type="evidence" value="ECO:0007669"/>
    <property type="project" value="UniProtKB-SubCell"/>
</dbReference>
<dbReference type="EMBL" id="JACHXD010000005">
    <property type="protein sequence ID" value="MBB3119294.1"/>
    <property type="molecule type" value="Genomic_DNA"/>
</dbReference>
<dbReference type="InterPro" id="IPR036942">
    <property type="entry name" value="Beta-barrel_TonB_sf"/>
</dbReference>
<keyword evidence="5" id="KW-0472">Membrane</keyword>
<evidence type="ECO:0000256" key="6">
    <source>
        <dbReference type="ARBA" id="ARBA00023237"/>
    </source>
</evidence>
<evidence type="ECO:0000256" key="5">
    <source>
        <dbReference type="ARBA" id="ARBA00023136"/>
    </source>
</evidence>
<dbReference type="GO" id="GO:0015344">
    <property type="term" value="F:siderophore uptake transmembrane transporter activity"/>
    <property type="evidence" value="ECO:0007669"/>
    <property type="project" value="TreeGrafter"/>
</dbReference>
<sequence length="1147" mass="124413">MMNHKRLRLTQIALSLSIALAAAPSFAQNTTSAIGGRISASDGKPAGGATVTILHVESGSVSNVTTDAEGRYVARGLRAGGPYTITITKNGVSEKRENVFVEVAETASVDAQLGAAMQTVTVAGVAGGRNEKFSKTTMGTGTSISASELAIQASIARNLQDYARTDPRVAQTDKDRGEMSVAGQNSRYNSMTIDGVAVSDTFGLESNGSPTAKQPISIEAIQSVQVNVANYDVTQKGYTGGNINAVTKSGTNTVKGSVYYVFRNDKLAGDRYNATTDDYYAPPPFKETTKGFTLGAPIIKDKLFIFANYEKLESSPSRNTPAFGPLGSDKTNVGITPAAIAQAQSIAKSQYNLDIGGSQVPDGTALTVEDKLVKLDWNINDDHRAMVRYSRTEQSEPFFNNFNTTNLSLSSHWYDQKKKIDTIVGQWFADWTPNFSTEFKVSSRDYDSVPNNAAKLPAMGLSFSGALPAGAPASLSTAARSLNFGTENSRQYNVLKTKTKDAYLGANWSLGDHEIKFGTDYSKNDIFNAFLQNVNGNYTFACVNGWDYKTVSLPGGLCSNLTPANMEAAVLENFRRGRPSSYTYQVAAPGASLERDATANFSMKNYGLFLQDTWSVNPRLTLSYGLRVDYTSVGDRPRTNAVVASPLVAATAASGGRQTGGFGLDNTKTFDGQKLWQPRLGFNYNMDTTRRTQLRGGVGLFQGNAAAVWLGNPFQNNGVSTLVYSCGSANNACPTTDGTFSTDPNKQPTNFQGSAPIANVDVLAPGLRQPSVWKANLAVDHELPWEGIVFGAELLRTQTRDGIYYQNANMGAATKIGTDGRELFHSPQGYQTNCWRDDGQPNRSGTFGGTNCNGFREKFGSNAKFGNVMVATPTSKGFSNMATLSLSRPMISGLAYSVAYTFTEAKEVSPLTSSTSGSNFNGRSIFHPNEEKEENSSYLVKDRINASVSFRKAFFGTYRTTFGLFYEGRSGKPYSWTYNNDLNGDSVAGNDLMYIPSKPGSGEVVFLGDTATSHANEDRFWSIVEGNRGLRNSKGGVVSRNNSFSNWTNSFDMRISQEIPSFIKGHKASFTFDIFNVGNLLNKKWGRINEVLFQGGGAQARSFVDFAGLDSQGRYIYRLRDKVEDLEVRQSKGESQWAIQATLKYEF</sequence>
<evidence type="ECO:0000313" key="9">
    <source>
        <dbReference type="EMBL" id="MBB3119294.1"/>
    </source>
</evidence>
<feature type="domain" description="TonB-dependent transporter Oar-like beta-barrel" evidence="8">
    <location>
        <begin position="246"/>
        <end position="320"/>
    </location>
</feature>
<organism evidence="9 10">
    <name type="scientific">Pseudoduganella violacea</name>
    <dbReference type="NCBI Taxonomy" id="1715466"/>
    <lineage>
        <taxon>Bacteria</taxon>
        <taxon>Pseudomonadati</taxon>
        <taxon>Pseudomonadota</taxon>
        <taxon>Betaproteobacteria</taxon>
        <taxon>Burkholderiales</taxon>
        <taxon>Oxalobacteraceae</taxon>
        <taxon>Telluria group</taxon>
        <taxon>Pseudoduganella</taxon>
    </lineage>
</organism>
<keyword evidence="10" id="KW-1185">Reference proteome</keyword>
<dbReference type="Gene3D" id="2.60.40.1120">
    <property type="entry name" value="Carboxypeptidase-like, regulatory domain"/>
    <property type="match status" value="1"/>
</dbReference>
<dbReference type="InterPro" id="IPR039426">
    <property type="entry name" value="TonB-dep_rcpt-like"/>
</dbReference>
<evidence type="ECO:0000256" key="2">
    <source>
        <dbReference type="ARBA" id="ARBA00022448"/>
    </source>
</evidence>
<dbReference type="Gene3D" id="2.40.170.20">
    <property type="entry name" value="TonB-dependent receptor, beta-barrel domain"/>
    <property type="match status" value="1"/>
</dbReference>
<feature type="chain" id="PRO_5031256286" description="TonB-dependent transporter Oar-like beta-barrel domain-containing protein" evidence="7">
    <location>
        <begin position="28"/>
        <end position="1147"/>
    </location>
</feature>
<dbReference type="Pfam" id="PF25183">
    <property type="entry name" value="OMP_b-brl_4"/>
    <property type="match status" value="2"/>
</dbReference>
<protein>
    <recommendedName>
        <fullName evidence="8">TonB-dependent transporter Oar-like beta-barrel domain-containing protein</fullName>
    </recommendedName>
</protein>
<evidence type="ECO:0000256" key="1">
    <source>
        <dbReference type="ARBA" id="ARBA00004571"/>
    </source>
</evidence>
<dbReference type="AlphaFoldDB" id="A0A7W5B9Z0"/>
<evidence type="ECO:0000256" key="3">
    <source>
        <dbReference type="ARBA" id="ARBA00022452"/>
    </source>
</evidence>
<keyword evidence="3" id="KW-1134">Transmembrane beta strand</keyword>